<proteinExistence type="predicted"/>
<organism evidence="1 2">
    <name type="scientific">Microvirga subterranea</name>
    <dbReference type="NCBI Taxonomy" id="186651"/>
    <lineage>
        <taxon>Bacteria</taxon>
        <taxon>Pseudomonadati</taxon>
        <taxon>Pseudomonadota</taxon>
        <taxon>Alphaproteobacteria</taxon>
        <taxon>Hyphomicrobiales</taxon>
        <taxon>Methylobacteriaceae</taxon>
        <taxon>Microvirga</taxon>
    </lineage>
</organism>
<sequence>MSRGQSWQDLARTAASRLQDASHGERRQILEQLASESGHEPSTLRSMVKTLGYLNHLRNNDPALAEHAERCSHAFLSVFERWSHYDPAGAREALLDHSKNPVLLRALVAREKVARRAAPQPAPDDLAVLPASPRPDLPGLLNQTFSGVWEREPLRGILQRQRSQWQTPPSLEDASDAYRRSSAGLEQLRPQRLEWIKPNELWRRRRVTAVALDDTWTPVAAAFEVKAHASWKLLRDRAPELILRGHGLRSAVDLVLIILPDVSAAEVFDRAELGPEYANGSHDVWWFYCGS</sequence>
<gene>
    <name evidence="1" type="ORF">DES45_1311</name>
</gene>
<dbReference type="Proteomes" id="UP000254925">
    <property type="component" value="Unassembled WGS sequence"/>
</dbReference>
<reference evidence="1 2" key="1">
    <citation type="submission" date="2018-07" db="EMBL/GenBank/DDBJ databases">
        <title>Genomic Encyclopedia of Type Strains, Phase IV (KMG-IV): sequencing the most valuable type-strain genomes for metagenomic binning, comparative biology and taxonomic classification.</title>
        <authorList>
            <person name="Goeker M."/>
        </authorList>
    </citation>
    <scope>NUCLEOTIDE SEQUENCE [LARGE SCALE GENOMIC DNA]</scope>
    <source>
        <strain evidence="1 2">DSM 14364</strain>
    </source>
</reference>
<keyword evidence="2" id="KW-1185">Reference proteome</keyword>
<accession>A0A370H5X5</accession>
<evidence type="ECO:0000313" key="2">
    <source>
        <dbReference type="Proteomes" id="UP000254925"/>
    </source>
</evidence>
<evidence type="ECO:0000313" key="1">
    <source>
        <dbReference type="EMBL" id="RDI49525.1"/>
    </source>
</evidence>
<dbReference type="EMBL" id="QQBB01000031">
    <property type="protein sequence ID" value="RDI49525.1"/>
    <property type="molecule type" value="Genomic_DNA"/>
</dbReference>
<dbReference type="AlphaFoldDB" id="A0A370H5X5"/>
<protein>
    <submittedName>
        <fullName evidence="1">Uncharacterized protein</fullName>
    </submittedName>
</protein>
<name>A0A370H5X5_9HYPH</name>
<comment type="caution">
    <text evidence="1">The sequence shown here is derived from an EMBL/GenBank/DDBJ whole genome shotgun (WGS) entry which is preliminary data.</text>
</comment>